<name>A0A814ICK2_9BILA</name>
<feature type="region of interest" description="Disordered" evidence="1">
    <location>
        <begin position="383"/>
        <end position="407"/>
    </location>
</feature>
<keyword evidence="2" id="KW-1133">Transmembrane helix</keyword>
<keyword evidence="4" id="KW-1185">Reference proteome</keyword>
<sequence length="602" mass="69544">MERKNSSQFEEKKLNSEKIKRKHSDFLKKIVIPRSGSYNLEFQNDAQNSTMKILNDEIELNSAEPLCNKTNVINSILDNTNMTSLTSYGQDSINAIESINSRRKKTFLGFPLICCTYFAAIYSLLAYGATSLLSIIELMMNNSPKLFPLYLLLAGYLLITLMSFLLIVAIQREKLNLILFWIISLSVFILPEIGLNIVLAENSFNWFNSKEGLYTLIALVVRVTIDLPCIGIILAYHINRTRRNNFLKKMIKPLKKNIMNGEVLKSYNNLDTSFSYPLVNSMPEPLVINTKSPVEKNHSEKFSPEFKANIGFKINEKNNETFESDPSLSNQSFESRISDYKRSNTYRYTFNSGDNYEILVRPSKTGEFSQRFVNVGDVKILQNSNHKNPYKTNRSKQSSGDRKKVHSNTKLIVESVQNQELINEKEVELFRKNNSVRSNRPEYVSIEKRMDFFDETNLNIPISYESPKSKKEKISRLFSFNNQTLPFTAEREIRKKYQNLLKNNQTFNMTNHHIYLPKPCSMVGSPYRKKISGLNLMDNGSTNFLRSPGCNCVNIAACSRDKINEFIHSNECEFYKMKINKTNSSTSMYLSNPELFMQRKHF</sequence>
<keyword evidence="2" id="KW-0812">Transmembrane</keyword>
<comment type="caution">
    <text evidence="3">The sequence shown here is derived from an EMBL/GenBank/DDBJ whole genome shotgun (WGS) entry which is preliminary data.</text>
</comment>
<gene>
    <name evidence="3" type="ORF">OXX778_LOCUS17513</name>
</gene>
<evidence type="ECO:0000313" key="4">
    <source>
        <dbReference type="Proteomes" id="UP000663879"/>
    </source>
</evidence>
<evidence type="ECO:0000313" key="3">
    <source>
        <dbReference type="EMBL" id="CAF1023794.1"/>
    </source>
</evidence>
<feature type="transmembrane region" description="Helical" evidence="2">
    <location>
        <begin position="212"/>
        <end position="238"/>
    </location>
</feature>
<protein>
    <submittedName>
        <fullName evidence="3">Uncharacterized protein</fullName>
    </submittedName>
</protein>
<feature type="compositionally biased region" description="Polar residues" evidence="1">
    <location>
        <begin position="383"/>
        <end position="398"/>
    </location>
</feature>
<accession>A0A814ICK2</accession>
<evidence type="ECO:0000256" key="2">
    <source>
        <dbReference type="SAM" id="Phobius"/>
    </source>
</evidence>
<organism evidence="3 4">
    <name type="scientific">Brachionus calyciflorus</name>
    <dbReference type="NCBI Taxonomy" id="104777"/>
    <lineage>
        <taxon>Eukaryota</taxon>
        <taxon>Metazoa</taxon>
        <taxon>Spiralia</taxon>
        <taxon>Gnathifera</taxon>
        <taxon>Rotifera</taxon>
        <taxon>Eurotatoria</taxon>
        <taxon>Monogononta</taxon>
        <taxon>Pseudotrocha</taxon>
        <taxon>Ploima</taxon>
        <taxon>Brachionidae</taxon>
        <taxon>Brachionus</taxon>
    </lineage>
</organism>
<keyword evidence="2" id="KW-0472">Membrane</keyword>
<evidence type="ECO:0000256" key="1">
    <source>
        <dbReference type="SAM" id="MobiDB-lite"/>
    </source>
</evidence>
<feature type="transmembrane region" description="Helical" evidence="2">
    <location>
        <begin position="149"/>
        <end position="170"/>
    </location>
</feature>
<dbReference type="AlphaFoldDB" id="A0A814ICK2"/>
<dbReference type="Proteomes" id="UP000663879">
    <property type="component" value="Unassembled WGS sequence"/>
</dbReference>
<feature type="transmembrane region" description="Helical" evidence="2">
    <location>
        <begin position="107"/>
        <end position="129"/>
    </location>
</feature>
<dbReference type="EMBL" id="CAJNOC010004500">
    <property type="protein sequence ID" value="CAF1023794.1"/>
    <property type="molecule type" value="Genomic_DNA"/>
</dbReference>
<proteinExistence type="predicted"/>
<reference evidence="3" key="1">
    <citation type="submission" date="2021-02" db="EMBL/GenBank/DDBJ databases">
        <authorList>
            <person name="Nowell W R."/>
        </authorList>
    </citation>
    <scope>NUCLEOTIDE SEQUENCE</scope>
    <source>
        <strain evidence="3">Ploen Becks lab</strain>
    </source>
</reference>
<feature type="transmembrane region" description="Helical" evidence="2">
    <location>
        <begin position="177"/>
        <end position="200"/>
    </location>
</feature>
<dbReference type="OrthoDB" id="10465749at2759"/>